<comment type="subcellular location">
    <subcellularLocation>
        <location evidence="14">Secreted</location>
    </subcellularLocation>
</comment>
<keyword evidence="3 14" id="KW-0575">Peroxidase</keyword>
<gene>
    <name evidence="16" type="ORF">IFM89_006590</name>
</gene>
<feature type="domain" description="Plant heme peroxidase family profile" evidence="15">
    <location>
        <begin position="44"/>
        <end position="341"/>
    </location>
</feature>
<keyword evidence="6 14" id="KW-0560">Oxidoreductase</keyword>
<dbReference type="SUPFAM" id="SSF48113">
    <property type="entry name" value="Heme-dependent peroxidases"/>
    <property type="match status" value="1"/>
</dbReference>
<dbReference type="GO" id="GO:0006979">
    <property type="term" value="P:response to oxidative stress"/>
    <property type="evidence" value="ECO:0007669"/>
    <property type="project" value="UniProtKB-UniRule"/>
</dbReference>
<keyword evidence="14" id="KW-0732">Signal</keyword>
<evidence type="ECO:0000256" key="8">
    <source>
        <dbReference type="ARBA" id="ARBA00023157"/>
    </source>
</evidence>
<keyword evidence="14" id="KW-0376">Hydrogen peroxide</keyword>
<feature type="binding site" evidence="11">
    <location>
        <position position="89"/>
    </location>
    <ligand>
        <name>Ca(2+)</name>
        <dbReference type="ChEBI" id="CHEBI:29108"/>
        <label>1</label>
    </ligand>
</feature>
<feature type="signal peptide" evidence="14">
    <location>
        <begin position="1"/>
        <end position="21"/>
    </location>
</feature>
<feature type="disulfide bond" evidence="13">
    <location>
        <begin position="216"/>
        <end position="248"/>
    </location>
</feature>
<dbReference type="Pfam" id="PF00141">
    <property type="entry name" value="peroxidase"/>
    <property type="match status" value="1"/>
</dbReference>
<keyword evidence="8 13" id="KW-1015">Disulfide bond</keyword>
<feature type="binding site" evidence="11">
    <location>
        <position position="269"/>
    </location>
    <ligand>
        <name>Ca(2+)</name>
        <dbReference type="ChEBI" id="CHEBI:29108"/>
        <label>2</label>
    </ligand>
</feature>
<reference evidence="16 17" key="1">
    <citation type="submission" date="2020-10" db="EMBL/GenBank/DDBJ databases">
        <title>The Coptis chinensis genome and diversification of protoberbering-type alkaloids.</title>
        <authorList>
            <person name="Wang B."/>
            <person name="Shu S."/>
            <person name="Song C."/>
            <person name="Liu Y."/>
        </authorList>
    </citation>
    <scope>NUCLEOTIDE SEQUENCE [LARGE SCALE GENOMIC DNA]</scope>
    <source>
        <strain evidence="16">HL-2020</strain>
        <tissue evidence="16">Leaf</tissue>
    </source>
</reference>
<comment type="catalytic activity">
    <reaction evidence="1 14">
        <text>2 a phenolic donor + H2O2 = 2 a phenolic radical donor + 2 H2O</text>
        <dbReference type="Rhea" id="RHEA:56136"/>
        <dbReference type="ChEBI" id="CHEBI:15377"/>
        <dbReference type="ChEBI" id="CHEBI:16240"/>
        <dbReference type="ChEBI" id="CHEBI:139520"/>
        <dbReference type="ChEBI" id="CHEBI:139521"/>
        <dbReference type="EC" id="1.11.1.7"/>
    </reaction>
</comment>
<dbReference type="FunFam" id="1.10.420.10:FF:000001">
    <property type="entry name" value="Peroxidase"/>
    <property type="match status" value="1"/>
</dbReference>
<keyword evidence="5 11" id="KW-0479">Metal-binding</keyword>
<comment type="similarity">
    <text evidence="2">Belongs to the peroxidase family. Ascorbate peroxidase subfamily.</text>
</comment>
<comment type="cofactor">
    <cofactor evidence="11 14">
        <name>heme b</name>
        <dbReference type="ChEBI" id="CHEBI:60344"/>
    </cofactor>
    <text evidence="11 14">Binds 1 heme b (iron(II)-protoporphyrin IX) group per subunit.</text>
</comment>
<accession>A0A835M4K2</accession>
<dbReference type="EMBL" id="JADFTS010000002">
    <property type="protein sequence ID" value="KAF9619403.1"/>
    <property type="molecule type" value="Genomic_DNA"/>
</dbReference>
<evidence type="ECO:0000256" key="4">
    <source>
        <dbReference type="ARBA" id="ARBA00022617"/>
    </source>
</evidence>
<comment type="similarity">
    <text evidence="14">Belongs to the peroxidase family. Classical plant (class III) peroxidase subfamily.</text>
</comment>
<keyword evidence="11 14" id="KW-0106">Calcium</keyword>
<feature type="binding site" evidence="11">
    <location>
        <position position="264"/>
    </location>
    <ligand>
        <name>Ca(2+)</name>
        <dbReference type="ChEBI" id="CHEBI:29108"/>
        <label>2</label>
    </ligand>
</feature>
<keyword evidence="14" id="KW-0964">Secreted</keyword>
<feature type="binding site" evidence="11">
    <location>
        <position position="261"/>
    </location>
    <ligand>
        <name>Ca(2+)</name>
        <dbReference type="ChEBI" id="CHEBI:29108"/>
        <label>2</label>
    </ligand>
</feature>
<evidence type="ECO:0000256" key="5">
    <source>
        <dbReference type="ARBA" id="ARBA00022723"/>
    </source>
</evidence>
<dbReference type="Gene3D" id="1.10.420.10">
    <property type="entry name" value="Peroxidase, domain 2"/>
    <property type="match status" value="1"/>
</dbReference>
<dbReference type="EC" id="1.11.1.7" evidence="14"/>
<evidence type="ECO:0000256" key="3">
    <source>
        <dbReference type="ARBA" id="ARBA00022559"/>
    </source>
</evidence>
<dbReference type="InterPro" id="IPR019793">
    <property type="entry name" value="Peroxidases_heam-ligand_BS"/>
</dbReference>
<evidence type="ECO:0000256" key="7">
    <source>
        <dbReference type="ARBA" id="ARBA00023004"/>
    </source>
</evidence>
<evidence type="ECO:0000256" key="1">
    <source>
        <dbReference type="ARBA" id="ARBA00000189"/>
    </source>
</evidence>
<dbReference type="InterPro" id="IPR000823">
    <property type="entry name" value="Peroxidase_pln"/>
</dbReference>
<feature type="disulfide bond" evidence="13">
    <location>
        <begin position="54"/>
        <end position="134"/>
    </location>
</feature>
<feature type="chain" id="PRO_5033112367" description="Peroxidase" evidence="14">
    <location>
        <begin position="22"/>
        <end position="341"/>
    </location>
</feature>
<comment type="caution">
    <text evidence="16">The sequence shown here is derived from an EMBL/GenBank/DDBJ whole genome shotgun (WGS) entry which is preliminary data.</text>
</comment>
<feature type="binding site" evidence="11">
    <location>
        <position position="86"/>
    </location>
    <ligand>
        <name>Ca(2+)</name>
        <dbReference type="ChEBI" id="CHEBI:29108"/>
        <label>1</label>
    </ligand>
</feature>
<evidence type="ECO:0000256" key="10">
    <source>
        <dbReference type="PIRSR" id="PIRSR600823-2"/>
    </source>
</evidence>
<dbReference type="GO" id="GO:0042744">
    <property type="term" value="P:hydrogen peroxide catabolic process"/>
    <property type="evidence" value="ECO:0007669"/>
    <property type="project" value="UniProtKB-KW"/>
</dbReference>
<dbReference type="PRINTS" id="PR00458">
    <property type="entry name" value="PEROXIDASE"/>
</dbReference>
<dbReference type="OrthoDB" id="2113341at2759"/>
<protein>
    <recommendedName>
        <fullName evidence="14">Peroxidase</fullName>
        <ecNumber evidence="14">1.11.1.7</ecNumber>
    </recommendedName>
</protein>
<evidence type="ECO:0000256" key="12">
    <source>
        <dbReference type="PIRSR" id="PIRSR600823-4"/>
    </source>
</evidence>
<comment type="function">
    <text evidence="14">Removal of H(2)O(2), oxidation of toxic reductants, biosynthesis and degradation of lignin, suberization, auxin catabolism, response to environmental stresses such as wounding, pathogen attack and oxidative stress.</text>
</comment>
<feature type="active site" description="Proton acceptor" evidence="9">
    <location>
        <position position="85"/>
    </location>
</feature>
<evidence type="ECO:0000256" key="9">
    <source>
        <dbReference type="PIRSR" id="PIRSR600823-1"/>
    </source>
</evidence>
<dbReference type="PANTHER" id="PTHR31235">
    <property type="entry name" value="PEROXIDASE 25-RELATED"/>
    <property type="match status" value="1"/>
</dbReference>
<organism evidence="16 17">
    <name type="scientific">Coptis chinensis</name>
    <dbReference type="NCBI Taxonomy" id="261450"/>
    <lineage>
        <taxon>Eukaryota</taxon>
        <taxon>Viridiplantae</taxon>
        <taxon>Streptophyta</taxon>
        <taxon>Embryophyta</taxon>
        <taxon>Tracheophyta</taxon>
        <taxon>Spermatophyta</taxon>
        <taxon>Magnoliopsida</taxon>
        <taxon>Ranunculales</taxon>
        <taxon>Ranunculaceae</taxon>
        <taxon>Coptidoideae</taxon>
        <taxon>Coptis</taxon>
    </lineage>
</organism>
<feature type="binding site" evidence="10">
    <location>
        <position position="179"/>
    </location>
    <ligand>
        <name>substrate</name>
    </ligand>
</feature>
<dbReference type="GO" id="GO:0020037">
    <property type="term" value="F:heme binding"/>
    <property type="evidence" value="ECO:0007669"/>
    <property type="project" value="UniProtKB-UniRule"/>
</dbReference>
<dbReference type="PRINTS" id="PR00461">
    <property type="entry name" value="PLPEROXIDASE"/>
</dbReference>
<evidence type="ECO:0000256" key="13">
    <source>
        <dbReference type="PIRSR" id="PIRSR600823-5"/>
    </source>
</evidence>
<feature type="binding site" evidence="11">
    <location>
        <position position="107"/>
    </location>
    <ligand>
        <name>Ca(2+)</name>
        <dbReference type="ChEBI" id="CHEBI:29108"/>
        <label>1</label>
    </ligand>
</feature>
<feature type="binding site" evidence="11">
    <location>
        <position position="91"/>
    </location>
    <ligand>
        <name>Ca(2+)</name>
        <dbReference type="ChEBI" id="CHEBI:29108"/>
        <label>1</label>
    </ligand>
</feature>
<evidence type="ECO:0000256" key="2">
    <source>
        <dbReference type="ARBA" id="ARBA00006873"/>
    </source>
</evidence>
<dbReference type="GO" id="GO:0140825">
    <property type="term" value="F:lactoperoxidase activity"/>
    <property type="evidence" value="ECO:0007669"/>
    <property type="project" value="UniProtKB-EC"/>
</dbReference>
<dbReference type="PROSITE" id="PS00435">
    <property type="entry name" value="PEROXIDASE_1"/>
    <property type="match status" value="1"/>
</dbReference>
<feature type="disulfide bond" evidence="13">
    <location>
        <begin position="140"/>
        <end position="337"/>
    </location>
</feature>
<dbReference type="InterPro" id="IPR002016">
    <property type="entry name" value="Haem_peroxidase"/>
</dbReference>
<dbReference type="Proteomes" id="UP000631114">
    <property type="component" value="Unassembled WGS sequence"/>
</dbReference>
<dbReference type="GO" id="GO:0046872">
    <property type="term" value="F:metal ion binding"/>
    <property type="evidence" value="ECO:0007669"/>
    <property type="project" value="UniProtKB-UniRule"/>
</dbReference>
<proteinExistence type="inferred from homology"/>
<dbReference type="CDD" id="cd00693">
    <property type="entry name" value="secretory_peroxidase"/>
    <property type="match status" value="1"/>
</dbReference>
<feature type="site" description="Transition state stabilizer" evidence="12">
    <location>
        <position position="81"/>
    </location>
</feature>
<name>A0A835M4K2_9MAGN</name>
<dbReference type="InterPro" id="IPR033905">
    <property type="entry name" value="Secretory_peroxidase"/>
</dbReference>
<comment type="cofactor">
    <cofactor evidence="11 14">
        <name>Ca(2+)</name>
        <dbReference type="ChEBI" id="CHEBI:29108"/>
    </cofactor>
    <text evidence="11 14">Binds 2 calcium ions per subunit.</text>
</comment>
<feature type="binding site" evidence="11">
    <location>
        <position position="95"/>
    </location>
    <ligand>
        <name>Ca(2+)</name>
        <dbReference type="ChEBI" id="CHEBI:29108"/>
        <label>1</label>
    </ligand>
</feature>
<dbReference type="GO" id="GO:0005576">
    <property type="term" value="C:extracellular region"/>
    <property type="evidence" value="ECO:0007669"/>
    <property type="project" value="UniProtKB-SubCell"/>
</dbReference>
<feature type="disulfide bond" evidence="13">
    <location>
        <begin position="87"/>
        <end position="92"/>
    </location>
</feature>
<feature type="binding site" evidence="11">
    <location>
        <position position="93"/>
    </location>
    <ligand>
        <name>Ca(2+)</name>
        <dbReference type="ChEBI" id="CHEBI:29108"/>
        <label>1</label>
    </ligand>
</feature>
<feature type="binding site" description="axial binding residue" evidence="11">
    <location>
        <position position="209"/>
    </location>
    <ligand>
        <name>heme b</name>
        <dbReference type="ChEBI" id="CHEBI:60344"/>
    </ligand>
    <ligandPart>
        <name>Fe</name>
        <dbReference type="ChEBI" id="CHEBI:18248"/>
    </ligandPart>
</feature>
<evidence type="ECO:0000256" key="6">
    <source>
        <dbReference type="ARBA" id="ARBA00023002"/>
    </source>
</evidence>
<dbReference type="InterPro" id="IPR010255">
    <property type="entry name" value="Haem_peroxidase_sf"/>
</dbReference>
<evidence type="ECO:0000259" key="15">
    <source>
        <dbReference type="PROSITE" id="PS50873"/>
    </source>
</evidence>
<evidence type="ECO:0000313" key="16">
    <source>
        <dbReference type="EMBL" id="KAF9619403.1"/>
    </source>
</evidence>
<dbReference type="AlphaFoldDB" id="A0A835M4K2"/>
<dbReference type="Gene3D" id="1.10.520.10">
    <property type="match status" value="1"/>
</dbReference>
<evidence type="ECO:0000256" key="14">
    <source>
        <dbReference type="RuleBase" id="RU362060"/>
    </source>
</evidence>
<evidence type="ECO:0000256" key="11">
    <source>
        <dbReference type="PIRSR" id="PIRSR600823-3"/>
    </source>
</evidence>
<evidence type="ECO:0000313" key="17">
    <source>
        <dbReference type="Proteomes" id="UP000631114"/>
    </source>
</evidence>
<sequence length="341" mass="36952">MKFLAVVCLVALGFLISDVGAGRHGRGRRNGKGERPLGTAGDDCLSFYYYQKSCPQAEDLIAKLMADIVSKDPRVPARIIRMHFHDCFVRGCDGSILLNSTSTNKAEKDAPPNNPSLQGFNVIDQIKQVLESQCPNVVSCADILTYAARESVALVSTTYSSSRNSTNNFSKSEALQNLPPPSSNVSSLIQKFASKGLSLEEMVTLSGGHSIGVSHCSSISGRQVNFKNSGKPDPTLNSNLAASLRQQCGSVSTVDKIVVMDTFTPTVLDNKYYTGLLQNKGLFTSDQSLLTDIRTLREVRGNSAIPSTWETKFVNGMTKMGEIQVLTGKQGEVRRKCSLVN</sequence>
<keyword evidence="7 11" id="KW-0408">Iron</keyword>
<keyword evidence="17" id="KW-1185">Reference proteome</keyword>
<dbReference type="PROSITE" id="PS50873">
    <property type="entry name" value="PEROXIDASE_4"/>
    <property type="match status" value="1"/>
</dbReference>
<keyword evidence="4 14" id="KW-0349">Heme</keyword>